<protein>
    <recommendedName>
        <fullName evidence="6">GRF-type domain-containing protein</fullName>
    </recommendedName>
</protein>
<evidence type="ECO:0000256" key="2">
    <source>
        <dbReference type="ARBA" id="ARBA00022771"/>
    </source>
</evidence>
<dbReference type="Proteomes" id="UP000254866">
    <property type="component" value="Unassembled WGS sequence"/>
</dbReference>
<evidence type="ECO:0000256" key="1">
    <source>
        <dbReference type="ARBA" id="ARBA00022723"/>
    </source>
</evidence>
<dbReference type="RefSeq" id="XP_031871251.1">
    <property type="nucleotide sequence ID" value="XM_032011558.1"/>
</dbReference>
<evidence type="ECO:0000256" key="4">
    <source>
        <dbReference type="PROSITE-ProRule" id="PRU01343"/>
    </source>
</evidence>
<keyword evidence="1" id="KW-0479">Metal-binding</keyword>
<dbReference type="AlphaFoldDB" id="A0A370TST9"/>
<keyword evidence="3" id="KW-0862">Zinc</keyword>
<proteinExistence type="predicted"/>
<dbReference type="InterPro" id="IPR010666">
    <property type="entry name" value="Znf_GRF"/>
</dbReference>
<evidence type="ECO:0000256" key="3">
    <source>
        <dbReference type="ARBA" id="ARBA00022833"/>
    </source>
</evidence>
<name>A0A370TST9_9HELO</name>
<comment type="caution">
    <text evidence="7">The sequence shown here is derived from an EMBL/GenBank/DDBJ whole genome shotgun (WGS) entry which is preliminary data.</text>
</comment>
<dbReference type="GeneID" id="43595784"/>
<gene>
    <name evidence="7" type="ORF">BP5553_02935</name>
</gene>
<evidence type="ECO:0000259" key="6">
    <source>
        <dbReference type="PROSITE" id="PS51999"/>
    </source>
</evidence>
<dbReference type="Pfam" id="PF06839">
    <property type="entry name" value="Zn_ribbon_GRF"/>
    <property type="match status" value="1"/>
</dbReference>
<evidence type="ECO:0000313" key="8">
    <source>
        <dbReference type="Proteomes" id="UP000254866"/>
    </source>
</evidence>
<keyword evidence="8" id="KW-1185">Reference proteome</keyword>
<dbReference type="EMBL" id="NPIC01000002">
    <property type="protein sequence ID" value="RDL38595.1"/>
    <property type="molecule type" value="Genomic_DNA"/>
</dbReference>
<keyword evidence="2 4" id="KW-0863">Zinc-finger</keyword>
<reference evidence="7 8" key="1">
    <citation type="journal article" date="2018" name="IMA Fungus">
        <title>IMA Genome-F 9: Draft genome sequence of Annulohypoxylon stygium, Aspergillus mulundensis, Berkeleyomyces basicola (syn. Thielaviopsis basicola), Ceratocystis smalleyi, two Cercospora beticola strains, Coleophoma cylindrospora, Fusarium fracticaudum, Phialophora cf. hyalina, and Morchella septimelata.</title>
        <authorList>
            <person name="Wingfield B.D."/>
            <person name="Bills G.F."/>
            <person name="Dong Y."/>
            <person name="Huang W."/>
            <person name="Nel W.J."/>
            <person name="Swalarsk-Parry B.S."/>
            <person name="Vaghefi N."/>
            <person name="Wilken P.M."/>
            <person name="An Z."/>
            <person name="de Beer Z.W."/>
            <person name="De Vos L."/>
            <person name="Chen L."/>
            <person name="Duong T.A."/>
            <person name="Gao Y."/>
            <person name="Hammerbacher A."/>
            <person name="Kikkert J.R."/>
            <person name="Li Y."/>
            <person name="Li H."/>
            <person name="Li K."/>
            <person name="Li Q."/>
            <person name="Liu X."/>
            <person name="Ma X."/>
            <person name="Naidoo K."/>
            <person name="Pethybridge S.J."/>
            <person name="Sun J."/>
            <person name="Steenkamp E.T."/>
            <person name="van der Nest M.A."/>
            <person name="van Wyk S."/>
            <person name="Wingfield M.J."/>
            <person name="Xiong C."/>
            <person name="Yue Q."/>
            <person name="Zhang X."/>
        </authorList>
    </citation>
    <scope>NUCLEOTIDE SEQUENCE [LARGE SCALE GENOMIC DNA]</scope>
    <source>
        <strain evidence="7 8">BP 5553</strain>
    </source>
</reference>
<feature type="region of interest" description="Disordered" evidence="5">
    <location>
        <begin position="220"/>
        <end position="247"/>
    </location>
</feature>
<sequence>MFTTPRKSGTSSTWNTPKKVPLNGLFEDGIWHCNCSSRLPASHFQVKKEGPNKGKWFYTCQEPKGRQCGFFLWDDKAVGREMRAVLNNSRSKPDEPSTPVDPSKDMRPMEGHSAARNKFMQGQVKTEEDEFGDWPLSVADEVDVVERASTPQSSNPETPRKAIKTSQFATPGSKRKWDDTNLPTPMTEGGNRSGFSNARGDVFTTPSSIFKENMLFGLRSPSATPTPSRFRDTTLPASSHGEAPQPSYDITDEVMDLLKDQQIDKETATSLRQLLDRHALKVSGIARGRDITRVALKAKDAKITDLQQKVAALESEREMDKTIIKHLKGDIAQSVADRRGKGRGR</sequence>
<dbReference type="STRING" id="2656787.A0A370TST9"/>
<accession>A0A370TST9</accession>
<organism evidence="7 8">
    <name type="scientific">Venustampulla echinocandica</name>
    <dbReference type="NCBI Taxonomy" id="2656787"/>
    <lineage>
        <taxon>Eukaryota</taxon>
        <taxon>Fungi</taxon>
        <taxon>Dikarya</taxon>
        <taxon>Ascomycota</taxon>
        <taxon>Pezizomycotina</taxon>
        <taxon>Leotiomycetes</taxon>
        <taxon>Helotiales</taxon>
        <taxon>Pleuroascaceae</taxon>
        <taxon>Venustampulla</taxon>
    </lineage>
</organism>
<feature type="region of interest" description="Disordered" evidence="5">
    <location>
        <begin position="147"/>
        <end position="198"/>
    </location>
</feature>
<feature type="domain" description="GRF-type" evidence="6">
    <location>
        <begin position="33"/>
        <end position="77"/>
    </location>
</feature>
<dbReference type="PROSITE" id="PS51999">
    <property type="entry name" value="ZF_GRF"/>
    <property type="match status" value="1"/>
</dbReference>
<dbReference type="GO" id="GO:0008270">
    <property type="term" value="F:zinc ion binding"/>
    <property type="evidence" value="ECO:0007669"/>
    <property type="project" value="UniProtKB-KW"/>
</dbReference>
<evidence type="ECO:0000256" key="5">
    <source>
        <dbReference type="SAM" id="MobiDB-lite"/>
    </source>
</evidence>
<feature type="region of interest" description="Disordered" evidence="5">
    <location>
        <begin position="85"/>
        <end position="119"/>
    </location>
</feature>
<dbReference type="OrthoDB" id="430051at2759"/>
<evidence type="ECO:0000313" key="7">
    <source>
        <dbReference type="EMBL" id="RDL38595.1"/>
    </source>
</evidence>